<evidence type="ECO:0000313" key="1">
    <source>
        <dbReference type="EMBL" id="KAJ0181752.1"/>
    </source>
</evidence>
<protein>
    <submittedName>
        <fullName evidence="1">Uncharacterized protein</fullName>
    </submittedName>
</protein>
<proteinExistence type="predicted"/>
<organism evidence="1 2">
    <name type="scientific">Dendrolimus kikuchii</name>
    <dbReference type="NCBI Taxonomy" id="765133"/>
    <lineage>
        <taxon>Eukaryota</taxon>
        <taxon>Metazoa</taxon>
        <taxon>Ecdysozoa</taxon>
        <taxon>Arthropoda</taxon>
        <taxon>Hexapoda</taxon>
        <taxon>Insecta</taxon>
        <taxon>Pterygota</taxon>
        <taxon>Neoptera</taxon>
        <taxon>Endopterygota</taxon>
        <taxon>Lepidoptera</taxon>
        <taxon>Glossata</taxon>
        <taxon>Ditrysia</taxon>
        <taxon>Bombycoidea</taxon>
        <taxon>Lasiocampidae</taxon>
        <taxon>Dendrolimus</taxon>
    </lineage>
</organism>
<accession>A0ACC1DDT7</accession>
<keyword evidence="2" id="KW-1185">Reference proteome</keyword>
<comment type="caution">
    <text evidence="1">The sequence shown here is derived from an EMBL/GenBank/DDBJ whole genome shotgun (WGS) entry which is preliminary data.</text>
</comment>
<reference evidence="1 2" key="1">
    <citation type="journal article" date="2021" name="Front. Genet.">
        <title>Chromosome-Level Genome Assembly Reveals Significant Gene Expansion in the Toll and IMD Signaling Pathways of Dendrolimus kikuchii.</title>
        <authorList>
            <person name="Zhou J."/>
            <person name="Wu P."/>
            <person name="Xiong Z."/>
            <person name="Liu N."/>
            <person name="Zhao N."/>
            <person name="Ji M."/>
            <person name="Qiu Y."/>
            <person name="Yang B."/>
        </authorList>
    </citation>
    <scope>NUCLEOTIDE SEQUENCE [LARGE SCALE GENOMIC DNA]</scope>
    <source>
        <strain evidence="1">Ann1</strain>
    </source>
</reference>
<dbReference type="EMBL" id="CM034390">
    <property type="protein sequence ID" value="KAJ0181752.1"/>
    <property type="molecule type" value="Genomic_DNA"/>
</dbReference>
<dbReference type="Proteomes" id="UP000824533">
    <property type="component" value="Linkage Group LG04"/>
</dbReference>
<evidence type="ECO:0000313" key="2">
    <source>
        <dbReference type="Proteomes" id="UP000824533"/>
    </source>
</evidence>
<gene>
    <name evidence="1" type="ORF">K1T71_002474</name>
</gene>
<name>A0ACC1DDT7_9NEOP</name>
<sequence>MGRHKEWRKIAKRERRRKLRTELAKTRDDLQTDCDSLIEALQYEQIDLTNKIENEKWLEAEKFAIEKWNKLQQRKVLMLQQRLEQEAKLKLEWEMEQKKKEEEKLKLQQIEQERKLKRQEFEDNLESFVNGGATEPPKELQEVRETRPTMEPCPFFSKTASCRFGDQCSRNHRYPSISKVLLAANFFVHFGLNNTSVNEYDTDIMLEYDDIETYKEFKEFFYDVLSEFEKFGKIIQFKVCNNYEKHLRGNTYIEYEKLHCAVAAYRALHTRWYGGRQLSLQFCTINSWKNAICGLELRRKCPKGRACNFLHVFRNPNNLFNGYDRTPQNQSLDRSKRTPPRSWRWSESPEIEMPKRKKSHDHKHYGSKTPNHKVTKFNFNANEGGLDKLKASKIAKLNFKCIEDALPFYKLPLKTLIHIQKTTETDVTKGFCSNRLYYISDRIKCPPSILSEKLAKRTFVYGLSFVWIEKSLDVLLEMGVTGDRIIRDLWVLKYHHATIQARLQKVKEMGVDTLYPWMVRCSDNILNRSILISLETKNILGEDKSTQMYLAKRLNASIDTVENMCWKNPALRTTRVTKVKSFLDFLMEEGYTVDEIIHKPKVLAASQQTVKQRLYQLRKMGLEHINLNLLCRSRKEFNRIYESLLSTNKNEDDQNSNS</sequence>